<dbReference type="PANTHER" id="PTHR33781">
    <property type="entry name" value="PROTEIN PHYTOCHROME KINASE SUBSTRATE 1-RELATED"/>
    <property type="match status" value="1"/>
</dbReference>
<evidence type="ECO:0000313" key="2">
    <source>
        <dbReference type="EMBL" id="KAL3748441.1"/>
    </source>
</evidence>
<name>A0ABD3L9F1_EUCGL</name>
<protein>
    <submittedName>
        <fullName evidence="2">Uncharacterized protein</fullName>
    </submittedName>
</protein>
<dbReference type="PANTHER" id="PTHR33781:SF3">
    <property type="entry name" value="PROTEIN PHYTOCHROME KINASE SUBSTRATE 3"/>
    <property type="match status" value="1"/>
</dbReference>
<keyword evidence="3" id="KW-1185">Reference proteome</keyword>
<dbReference type="InterPro" id="IPR039615">
    <property type="entry name" value="PKS"/>
</dbReference>
<feature type="compositionally biased region" description="Low complexity" evidence="1">
    <location>
        <begin position="111"/>
        <end position="125"/>
    </location>
</feature>
<dbReference type="Proteomes" id="UP001634007">
    <property type="component" value="Unassembled WGS sequence"/>
</dbReference>
<sequence length="398" mass="43497">MEGENNYTDLRTASFSVYLNSAQESFVQKLGESARISSPPIPLREETHVPKGLGKATAREGEIGVFGAEKYFNMDIGEDSVPPVADDYTRKIVYNKDSHLDPYSRSLKTRSVTPSLSSETSSNSQTTFLRSFQRIPYQGKQNSSNGRSFLGGLSCNKSCLDRKSIYVSKNKLAAERQMKEEIRNKVEEVPRISLEVFGSHAKKKGDAVAMNLERKLSILTWDAIPKAQSFPTSSKRSEANDDMNSEASSDLFEIENLSGTSSVPPLFTRQVSDGFSGCMTPTTLYTPSEASIEWSVVTASAADFSVVSDYEEKEVSLSSGFQDASQVKTANGKLIQEKSSTEKQGPKPRLSGGGLLGCKSHKAVNVAETAYKTNDKPKIPRPHPTSLNATMPARKLAS</sequence>
<evidence type="ECO:0000313" key="3">
    <source>
        <dbReference type="Proteomes" id="UP001634007"/>
    </source>
</evidence>
<feature type="region of interest" description="Disordered" evidence="1">
    <location>
        <begin position="332"/>
        <end position="357"/>
    </location>
</feature>
<feature type="compositionally biased region" description="Basic and acidic residues" evidence="1">
    <location>
        <begin position="335"/>
        <end position="345"/>
    </location>
</feature>
<dbReference type="AlphaFoldDB" id="A0ABD3L9F1"/>
<gene>
    <name evidence="2" type="ORF">ACJRO7_009647</name>
</gene>
<evidence type="ECO:0000256" key="1">
    <source>
        <dbReference type="SAM" id="MobiDB-lite"/>
    </source>
</evidence>
<feature type="region of interest" description="Disordered" evidence="1">
    <location>
        <begin position="103"/>
        <end position="125"/>
    </location>
</feature>
<comment type="caution">
    <text evidence="2">The sequence shown here is derived from an EMBL/GenBank/DDBJ whole genome shotgun (WGS) entry which is preliminary data.</text>
</comment>
<reference evidence="2 3" key="1">
    <citation type="submission" date="2024-11" db="EMBL/GenBank/DDBJ databases">
        <title>Chromosome-level genome assembly of Eucalyptus globulus Labill. provides insights into its genome evolution.</title>
        <authorList>
            <person name="Li X."/>
        </authorList>
    </citation>
    <scope>NUCLEOTIDE SEQUENCE [LARGE SCALE GENOMIC DNA]</scope>
    <source>
        <strain evidence="2">CL2024</strain>
        <tissue evidence="2">Fresh tender leaves</tissue>
    </source>
</reference>
<feature type="region of interest" description="Disordered" evidence="1">
    <location>
        <begin position="369"/>
        <end position="398"/>
    </location>
</feature>
<dbReference type="EMBL" id="JBJKBG010000002">
    <property type="protein sequence ID" value="KAL3748441.1"/>
    <property type="molecule type" value="Genomic_DNA"/>
</dbReference>
<accession>A0ABD3L9F1</accession>
<organism evidence="2 3">
    <name type="scientific">Eucalyptus globulus</name>
    <name type="common">Tasmanian blue gum</name>
    <dbReference type="NCBI Taxonomy" id="34317"/>
    <lineage>
        <taxon>Eukaryota</taxon>
        <taxon>Viridiplantae</taxon>
        <taxon>Streptophyta</taxon>
        <taxon>Embryophyta</taxon>
        <taxon>Tracheophyta</taxon>
        <taxon>Spermatophyta</taxon>
        <taxon>Magnoliopsida</taxon>
        <taxon>eudicotyledons</taxon>
        <taxon>Gunneridae</taxon>
        <taxon>Pentapetalae</taxon>
        <taxon>rosids</taxon>
        <taxon>malvids</taxon>
        <taxon>Myrtales</taxon>
        <taxon>Myrtaceae</taxon>
        <taxon>Myrtoideae</taxon>
        <taxon>Eucalypteae</taxon>
        <taxon>Eucalyptus</taxon>
    </lineage>
</organism>
<proteinExistence type="predicted"/>